<reference evidence="13" key="3">
    <citation type="submission" date="2020-10" db="EMBL/GenBank/DDBJ databases">
        <authorList>
            <person name="Sedaghatjoo S."/>
        </authorList>
    </citation>
    <scope>NUCLEOTIDE SEQUENCE</scope>
    <source>
        <strain evidence="13">AZH3</strain>
    </source>
</reference>
<feature type="domain" description="Proteasome activator complex subunit 4 C-terminal" evidence="10">
    <location>
        <begin position="1884"/>
        <end position="1969"/>
    </location>
</feature>
<feature type="region of interest" description="Disordered" evidence="9">
    <location>
        <begin position="43"/>
        <end position="70"/>
    </location>
</feature>
<dbReference type="Proteomes" id="UP000077671">
    <property type="component" value="Unassembled WGS sequence"/>
</dbReference>
<comment type="similarity">
    <text evidence="3">Belongs to the BLM10 family.</text>
</comment>
<feature type="region of interest" description="Disordered" evidence="9">
    <location>
        <begin position="633"/>
        <end position="654"/>
    </location>
</feature>
<reference evidence="14" key="2">
    <citation type="journal article" date="2019" name="IMA Fungus">
        <title>Genome sequencing and comparison of five Tilletia species to identify candidate genes for the detection of regulated species infecting wheat.</title>
        <authorList>
            <person name="Nguyen H.D.T."/>
            <person name="Sultana T."/>
            <person name="Kesanakurti P."/>
            <person name="Hambleton S."/>
        </authorList>
    </citation>
    <scope>NUCLEOTIDE SEQUENCE</scope>
    <source>
        <strain evidence="14">DAOMC 238032</strain>
    </source>
</reference>
<keyword evidence="5" id="KW-0677">Repeat</keyword>
<dbReference type="Proteomes" id="UP000836402">
    <property type="component" value="Unassembled WGS sequence"/>
</dbReference>
<evidence type="ECO:0000313" key="14">
    <source>
        <dbReference type="EMBL" id="KAE8261894.1"/>
    </source>
</evidence>
<comment type="subcellular location">
    <subcellularLocation>
        <location evidence="2">Cytoplasm</location>
    </subcellularLocation>
    <subcellularLocation>
        <location evidence="1">Nucleus</location>
    </subcellularLocation>
</comment>
<dbReference type="Pfam" id="PF16507">
    <property type="entry name" value="HEAT_PSME4_mid"/>
    <property type="match status" value="1"/>
</dbReference>
<keyword evidence="16" id="KW-1185">Reference proteome</keyword>
<evidence type="ECO:0000259" key="12">
    <source>
        <dbReference type="Pfam" id="PF23096"/>
    </source>
</evidence>
<dbReference type="GO" id="GO:0006281">
    <property type="term" value="P:DNA repair"/>
    <property type="evidence" value="ECO:0007669"/>
    <property type="project" value="UniProtKB-KW"/>
</dbReference>
<feature type="domain" description="Proteasome activator Blm10 middle HEAT repeats region" evidence="11">
    <location>
        <begin position="421"/>
        <end position="958"/>
    </location>
</feature>
<evidence type="ECO:0008006" key="17">
    <source>
        <dbReference type="Google" id="ProtNLM"/>
    </source>
</evidence>
<feature type="compositionally biased region" description="Basic residues" evidence="9">
    <location>
        <begin position="46"/>
        <end position="59"/>
    </location>
</feature>
<dbReference type="EMBL" id="CAJHJG010005472">
    <property type="protein sequence ID" value="CAD6950558.1"/>
    <property type="molecule type" value="Genomic_DNA"/>
</dbReference>
<evidence type="ECO:0000256" key="9">
    <source>
        <dbReference type="SAM" id="MobiDB-lite"/>
    </source>
</evidence>
<evidence type="ECO:0000313" key="15">
    <source>
        <dbReference type="Proteomes" id="UP000077671"/>
    </source>
</evidence>
<dbReference type="GO" id="GO:0016504">
    <property type="term" value="F:peptidase activator activity"/>
    <property type="evidence" value="ECO:0007669"/>
    <property type="project" value="InterPro"/>
</dbReference>
<evidence type="ECO:0000256" key="3">
    <source>
        <dbReference type="ARBA" id="ARBA00005739"/>
    </source>
</evidence>
<dbReference type="SUPFAM" id="SSF48371">
    <property type="entry name" value="ARM repeat"/>
    <property type="match status" value="2"/>
</dbReference>
<dbReference type="GO" id="GO:0010499">
    <property type="term" value="P:proteasomal ubiquitin-independent protein catabolic process"/>
    <property type="evidence" value="ECO:0007669"/>
    <property type="project" value="TreeGrafter"/>
</dbReference>
<evidence type="ECO:0000256" key="4">
    <source>
        <dbReference type="ARBA" id="ARBA00022490"/>
    </source>
</evidence>
<evidence type="ECO:0000313" key="16">
    <source>
        <dbReference type="Proteomes" id="UP000836402"/>
    </source>
</evidence>
<comment type="caution">
    <text evidence="14">The sequence shown here is derived from an EMBL/GenBank/DDBJ whole genome shotgun (WGS) entry which is preliminary data.</text>
</comment>
<evidence type="ECO:0000256" key="6">
    <source>
        <dbReference type="ARBA" id="ARBA00022763"/>
    </source>
</evidence>
<evidence type="ECO:0000256" key="5">
    <source>
        <dbReference type="ARBA" id="ARBA00022737"/>
    </source>
</evidence>
<dbReference type="InterPro" id="IPR016024">
    <property type="entry name" value="ARM-type_fold"/>
</dbReference>
<accession>A0A177VCK6</accession>
<evidence type="ECO:0000256" key="2">
    <source>
        <dbReference type="ARBA" id="ARBA00004496"/>
    </source>
</evidence>
<reference evidence="14" key="1">
    <citation type="submission" date="2016-04" db="EMBL/GenBank/DDBJ databases">
        <authorList>
            <person name="Nguyen H.D."/>
            <person name="Kesanakurti P."/>
            <person name="Cullis J."/>
            <person name="Levesque C.A."/>
            <person name="Hambleton S."/>
        </authorList>
    </citation>
    <scope>NUCLEOTIDE SEQUENCE</scope>
    <source>
        <strain evidence="14">DAOMC 238032</strain>
    </source>
</reference>
<protein>
    <recommendedName>
        <fullName evidence="17">Proteasome activator Blm10 mid region domain-containing protein</fullName>
    </recommendedName>
</protein>
<evidence type="ECO:0000256" key="8">
    <source>
        <dbReference type="ARBA" id="ARBA00023242"/>
    </source>
</evidence>
<evidence type="ECO:0000256" key="7">
    <source>
        <dbReference type="ARBA" id="ARBA00023204"/>
    </source>
</evidence>
<feature type="region of interest" description="Disordered" evidence="9">
    <location>
        <begin position="1"/>
        <end position="20"/>
    </location>
</feature>
<dbReference type="GO" id="GO:0005829">
    <property type="term" value="C:cytosol"/>
    <property type="evidence" value="ECO:0007669"/>
    <property type="project" value="TreeGrafter"/>
</dbReference>
<dbReference type="Pfam" id="PF23096">
    <property type="entry name" value="HEAT_PSME4"/>
    <property type="match status" value="1"/>
</dbReference>
<dbReference type="Pfam" id="PF11919">
    <property type="entry name" value="PSME4_C"/>
    <property type="match status" value="1"/>
</dbReference>
<dbReference type="GO" id="GO:0005634">
    <property type="term" value="C:nucleus"/>
    <property type="evidence" value="ECO:0007669"/>
    <property type="project" value="UniProtKB-SubCell"/>
</dbReference>
<evidence type="ECO:0000313" key="13">
    <source>
        <dbReference type="EMBL" id="CAD6950558.1"/>
    </source>
</evidence>
<dbReference type="PANTHER" id="PTHR32170">
    <property type="entry name" value="PROTEASOME ACTIVATOR COMPLEX SUBUNIT 4"/>
    <property type="match status" value="1"/>
</dbReference>
<dbReference type="InterPro" id="IPR021843">
    <property type="entry name" value="PSME4_C"/>
</dbReference>
<dbReference type="GO" id="GO:0070628">
    <property type="term" value="F:proteasome binding"/>
    <property type="evidence" value="ECO:0007669"/>
    <property type="project" value="InterPro"/>
</dbReference>
<feature type="domain" description="Proteasome activator complex subunit 4-like HEAT repeat-like" evidence="12">
    <location>
        <begin position="1452"/>
        <end position="1579"/>
    </location>
</feature>
<keyword evidence="4" id="KW-0963">Cytoplasm</keyword>
<dbReference type="EMBL" id="LWDD02000306">
    <property type="protein sequence ID" value="KAE8261894.1"/>
    <property type="molecule type" value="Genomic_DNA"/>
</dbReference>
<keyword evidence="7" id="KW-0234">DNA repair</keyword>
<sequence length="1976" mass="222130">MEEIYLSGEEDIDVVNDDSDIDEPVDTLRDLVAVPSSLRSIAAARAKTRPRARPQHHKNNNNNEDEEEDDDLDDAYLAALDEEAHSERVNSDRLKLLGLLPWAVESLEQMDSLLDSAVKRFFQALYIKDKEAGMMLWHERIVWLLNNRYPLKPSTHIRLVKAYYYVATLPTAPGAEAISTEMCRVCIFLLSSYNLKAEHLTLPWRPLYDRYYREIYPSARRRECLGEGANAALKAHYLELATLAQRFFAREGKEGEGVVEEMMGVILPKLDGTDELWTLLAYQLASAFLPRRLAYKWFQPMFRLSQTITSVTVRRSWMRLLGAISLLYGKDHIKDPLPVKEEQGERNVGFFTESHFQIIMNRTLREITPAGAGADANADESGLSLVAESKDDLACLAHIITYSLAADRPDGSSTALLYFNRFLTAVESKFHPLYGGVGQLQLSCLTYTLLGGLVNRVYAESRPECTIPQHKRLTEDIVDQITERLNGLVLMSLFSKQTEAAEACQGSLLKIAVLRPALAIPPLLERSYQSLQALETSERTQPIMKCLALLATPILRRSHYKEGAQHLLPLLHLCLPGIDPNDAFKTINTGLLIAMLVHCVRIEDLTRADVAQQSSSPVSPMAERGGMLLDGGAAAVPESESDSREDGSGGGDELDEAIRISTEGADDWVVQFFRRTLSVFASLAEEGAKGQSAWETEVQAATSLISAASYLCQSLSPRLFDLALDVVVDFVGSTPSTNCHKQIGQLVFAFARVDNERVMGKLLPICDQRIRYELGAGAGSSISTSTTSTPVGDTSLNWYLSVLGGLVGSAGVGLVGRHQESLMALLVHAADGCKAARSYYLLSRILVKALLSLMTVYPSEERFVGPEEWASSDFQRDSFRRWGAVYEPGQVEVNWHVPGREEVQFALELVQRFGMGSLAEVEQLLQVPAGQRGTLWSNTFCRKLTLARAVFTGIPSLIELPNVFDGEQLSDMDTECLDFYRAWTPIKAHFVLQDPSDERYQRVLQFRQQFARTVVEAAGTLQQTGGYEHLDDSRVVLKCISSALLHYAFTDELHSPTAYCDTYVLVSCKLEEKQKAYPRIWWIRMAHRFHKYRQRLRAVRRRRTALDDALLRELMRFTQSEYRSIRIRSQSVVESVSSNFSGYRTMSMPMIIDALQLSAPKHRTKGAIHLLSGDGFAGWLVFHCKFLPVVWDALMALQDHSDHKVQELASGSAEVIFGTCGADNISFLNIKMAHLPKMVTRAMDENPEDRELLVRVQADVHRRAAVQSDVFAKLRQAALQVLDDKRVHWTFGEAALLLLGLLDRVYDHVEPEIITRMAHFSTDPSPEMRSLSNELFGRLLYYIKIRTLAPSKDVLAEYRKKQPLSRSERLQRPVSKEWQATRQASFRGELKEDARLDETALQDAWLLPDEKMVYFKLRTGPPVEWEEASRPALDALRETVTSLEWWSAWISRNAEEKEKTSMVQAQITLSKGLIEIFGPAIVKPLTSAVEEVIKEDPSDRANHRAAAEAVVGLMRGIKNWTLDEQRLVHAWFSSFAAPLFKTLSSECADIWKTSLTMILGNRDPRRNQFLIDFILEQLKGDQATWDDQSAWEQSKAYWMLGSLLYALGGKSFAWLPDLSEAILPKMQSDYVAVTQIVGRSLAVVDLALCAPKFSGVEEFLQKSEVGFGTLIQAKDHFRAQMQTMFARLEELLPHRTPPAQGRMSKADRLAFSIFSWAGKILENHLDTDFSDVLLEFAPQLKKIHELRDNRQLSGTAVGMIWRALQPINLTIGPDERFDRMVKLYTSTDSYQTRMAILGMLNAAFLMQAFVCTPQTAERVLETTVQALQDDHVDVRAIAAKELTWLVMQYHRDNIPSLIKLFVQQTQETVLPHKSDPGYGEALKKLHGALLGAGALVLAFPTSVPDWMGKLITSTLAHHDEDPAPIGPSVRRVATSFKETHEMHREGAWDEHATHFTPEELEVVSDWTLGRAADYIA</sequence>
<dbReference type="InterPro" id="IPR035309">
    <property type="entry name" value="PSME4"/>
</dbReference>
<organism evidence="14 15">
    <name type="scientific">Tilletia caries</name>
    <name type="common">wheat bunt fungus</name>
    <dbReference type="NCBI Taxonomy" id="13290"/>
    <lineage>
        <taxon>Eukaryota</taxon>
        <taxon>Fungi</taxon>
        <taxon>Dikarya</taxon>
        <taxon>Basidiomycota</taxon>
        <taxon>Ustilaginomycotina</taxon>
        <taxon>Exobasidiomycetes</taxon>
        <taxon>Tilletiales</taxon>
        <taxon>Tilletiaceae</taxon>
        <taxon>Tilletia</taxon>
    </lineage>
</organism>
<evidence type="ECO:0000259" key="10">
    <source>
        <dbReference type="Pfam" id="PF11919"/>
    </source>
</evidence>
<name>A0A177VCK6_9BASI</name>
<proteinExistence type="inferred from homology"/>
<gene>
    <name evidence="14" type="ORF">A4X03_0g2885</name>
    <name evidence="13" type="ORF">JKIAZH3_G7996</name>
</gene>
<dbReference type="InterPro" id="IPR055455">
    <property type="entry name" value="HEAT_PSME4"/>
</dbReference>
<dbReference type="InterPro" id="IPR032430">
    <property type="entry name" value="Blm10_mid"/>
</dbReference>
<keyword evidence="8" id="KW-0539">Nucleus</keyword>
<keyword evidence="6" id="KW-0227">DNA damage</keyword>
<dbReference type="PANTHER" id="PTHR32170:SF3">
    <property type="entry name" value="PROTEASOME ACTIVATOR COMPLEX SUBUNIT 4"/>
    <property type="match status" value="1"/>
</dbReference>
<evidence type="ECO:0000259" key="11">
    <source>
        <dbReference type="Pfam" id="PF16507"/>
    </source>
</evidence>
<evidence type="ECO:0000256" key="1">
    <source>
        <dbReference type="ARBA" id="ARBA00004123"/>
    </source>
</evidence>